<feature type="transmembrane region" description="Helical" evidence="8">
    <location>
        <begin position="155"/>
        <end position="173"/>
    </location>
</feature>
<evidence type="ECO:0000256" key="2">
    <source>
        <dbReference type="ARBA" id="ARBA00008462"/>
    </source>
</evidence>
<dbReference type="FunCoup" id="A0A2V0NQU1">
    <property type="interactions" value="341"/>
</dbReference>
<keyword evidence="3 8" id="KW-0812">Transmembrane</keyword>
<accession>A0A2V0NQU1</accession>
<evidence type="ECO:0000256" key="3">
    <source>
        <dbReference type="ARBA" id="ARBA00022692"/>
    </source>
</evidence>
<feature type="transmembrane region" description="Helical" evidence="8">
    <location>
        <begin position="32"/>
        <end position="53"/>
    </location>
</feature>
<proteinExistence type="inferred from homology"/>
<dbReference type="EMBL" id="BDRX01000002">
    <property type="protein sequence ID" value="GBF87920.1"/>
    <property type="molecule type" value="Genomic_DNA"/>
</dbReference>
<reference evidence="9 10" key="1">
    <citation type="journal article" date="2018" name="Sci. Rep.">
        <title>Raphidocelis subcapitata (=Pseudokirchneriella subcapitata) provides an insight into genome evolution and environmental adaptations in the Sphaeropleales.</title>
        <authorList>
            <person name="Suzuki S."/>
            <person name="Yamaguchi H."/>
            <person name="Nakajima N."/>
            <person name="Kawachi M."/>
        </authorList>
    </citation>
    <scope>NUCLEOTIDE SEQUENCE [LARGE SCALE GENOMIC DNA]</scope>
    <source>
        <strain evidence="9 10">NIES-35</strain>
    </source>
</reference>
<evidence type="ECO:0000256" key="7">
    <source>
        <dbReference type="SAM" id="MobiDB-lite"/>
    </source>
</evidence>
<dbReference type="GO" id="GO:0016192">
    <property type="term" value="P:vesicle-mediated transport"/>
    <property type="evidence" value="ECO:0007669"/>
    <property type="project" value="TreeGrafter"/>
</dbReference>
<dbReference type="GO" id="GO:0005789">
    <property type="term" value="C:endoplasmic reticulum membrane"/>
    <property type="evidence" value="ECO:0007669"/>
    <property type="project" value="UniProtKB-SubCell"/>
</dbReference>
<dbReference type="PANTHER" id="PTHR20955">
    <property type="entry name" value="PROTEIN JAGUNAL HOMOLOG 1"/>
    <property type="match status" value="1"/>
</dbReference>
<feature type="transmembrane region" description="Helical" evidence="8">
    <location>
        <begin position="59"/>
        <end position="82"/>
    </location>
</feature>
<evidence type="ECO:0000256" key="6">
    <source>
        <dbReference type="ARBA" id="ARBA00023136"/>
    </source>
</evidence>
<keyword evidence="5 8" id="KW-1133">Transmembrane helix</keyword>
<dbReference type="Proteomes" id="UP000247498">
    <property type="component" value="Unassembled WGS sequence"/>
</dbReference>
<evidence type="ECO:0000256" key="1">
    <source>
        <dbReference type="ARBA" id="ARBA00004477"/>
    </source>
</evidence>
<feature type="transmembrane region" description="Helical" evidence="8">
    <location>
        <begin position="94"/>
        <end position="116"/>
    </location>
</feature>
<dbReference type="PANTHER" id="PTHR20955:SF1">
    <property type="entry name" value="PROTEIN JAGUNAL HOMOLOG 1"/>
    <property type="match status" value="1"/>
</dbReference>
<keyword evidence="10" id="KW-1185">Reference proteome</keyword>
<dbReference type="AlphaFoldDB" id="A0A2V0NQU1"/>
<comment type="similarity">
    <text evidence="2">Belongs to the jagunal family.</text>
</comment>
<sequence>MAPRPQGTDGSDHAYRMVIEQRYQRMADFKHVIVRLIATHVVLALAKAGWTTLGMLEGYAIPVHALGMLLGEAMVVGAYVAARLGTVKESLGALKAFNLLQASVAATHVLSSWGYYTGVNAVPHLYATIVTRRTAGLLSGFSEDFVQQTVQGFELFLDFTLGVFLLLAIKISHDMIKEKMELKKEAANKGAAKRAADASAAPSAAAAEEEPAEGAERRVTAKASMRARRRMA</sequence>
<evidence type="ECO:0000313" key="9">
    <source>
        <dbReference type="EMBL" id="GBF87920.1"/>
    </source>
</evidence>
<dbReference type="OrthoDB" id="524772at2759"/>
<feature type="compositionally biased region" description="Low complexity" evidence="7">
    <location>
        <begin position="197"/>
        <end position="206"/>
    </location>
</feature>
<dbReference type="InterPro" id="IPR009787">
    <property type="entry name" value="Jagunal"/>
</dbReference>
<comment type="subcellular location">
    <subcellularLocation>
        <location evidence="1">Endoplasmic reticulum membrane</location>
        <topology evidence="1">Multi-pass membrane protein</topology>
    </subcellularLocation>
</comment>
<protein>
    <submittedName>
        <fullName evidence="9">Uncharacterized protein</fullName>
    </submittedName>
</protein>
<gene>
    <name evidence="9" type="ORF">Rsub_00632</name>
</gene>
<feature type="region of interest" description="Disordered" evidence="7">
    <location>
        <begin position="193"/>
        <end position="232"/>
    </location>
</feature>
<dbReference type="InParanoid" id="A0A2V0NQU1"/>
<keyword evidence="6 8" id="KW-0472">Membrane</keyword>
<organism evidence="9 10">
    <name type="scientific">Raphidocelis subcapitata</name>
    <dbReference type="NCBI Taxonomy" id="307507"/>
    <lineage>
        <taxon>Eukaryota</taxon>
        <taxon>Viridiplantae</taxon>
        <taxon>Chlorophyta</taxon>
        <taxon>core chlorophytes</taxon>
        <taxon>Chlorophyceae</taxon>
        <taxon>CS clade</taxon>
        <taxon>Sphaeropleales</taxon>
        <taxon>Selenastraceae</taxon>
        <taxon>Raphidocelis</taxon>
    </lineage>
</organism>
<evidence type="ECO:0000256" key="8">
    <source>
        <dbReference type="SAM" id="Phobius"/>
    </source>
</evidence>
<evidence type="ECO:0000313" key="10">
    <source>
        <dbReference type="Proteomes" id="UP000247498"/>
    </source>
</evidence>
<dbReference type="GO" id="GO:0007029">
    <property type="term" value="P:endoplasmic reticulum organization"/>
    <property type="evidence" value="ECO:0007669"/>
    <property type="project" value="InterPro"/>
</dbReference>
<evidence type="ECO:0000256" key="5">
    <source>
        <dbReference type="ARBA" id="ARBA00022989"/>
    </source>
</evidence>
<evidence type="ECO:0000256" key="4">
    <source>
        <dbReference type="ARBA" id="ARBA00022824"/>
    </source>
</evidence>
<comment type="caution">
    <text evidence="9">The sequence shown here is derived from an EMBL/GenBank/DDBJ whole genome shotgun (WGS) entry which is preliminary data.</text>
</comment>
<dbReference type="Pfam" id="PF07086">
    <property type="entry name" value="Jagunal"/>
    <property type="match status" value="1"/>
</dbReference>
<name>A0A2V0NQU1_9CHLO</name>
<keyword evidence="4" id="KW-0256">Endoplasmic reticulum</keyword>